<accession>G0S0R4</accession>
<proteinExistence type="predicted"/>
<reference evidence="4 5" key="1">
    <citation type="journal article" date="2011" name="Cell">
        <title>Insight into structure and assembly of the nuclear pore complex by utilizing the genome of a eukaryotic thermophile.</title>
        <authorList>
            <person name="Amlacher S."/>
            <person name="Sarges P."/>
            <person name="Flemming D."/>
            <person name="van Noort V."/>
            <person name="Kunze R."/>
            <person name="Devos D.P."/>
            <person name="Arumugam M."/>
            <person name="Bork P."/>
            <person name="Hurt E."/>
        </authorList>
    </citation>
    <scope>NUCLEOTIDE SEQUENCE [LARGE SCALE GENOMIC DNA]</scope>
    <source>
        <strain evidence="5">DSM 1495 / CBS 144.50 / IMI 039719</strain>
    </source>
</reference>
<dbReference type="eggNOG" id="KOG3017">
    <property type="taxonomic scope" value="Eukaryota"/>
</dbReference>
<evidence type="ECO:0000313" key="4">
    <source>
        <dbReference type="EMBL" id="EGS22624.1"/>
    </source>
</evidence>
<evidence type="ECO:0000259" key="3">
    <source>
        <dbReference type="SMART" id="SM00198"/>
    </source>
</evidence>
<dbReference type="KEGG" id="cthr:CTHT_0010960"/>
<dbReference type="PANTHER" id="PTHR10334">
    <property type="entry name" value="CYSTEINE-RICH SECRETORY PROTEIN-RELATED"/>
    <property type="match status" value="1"/>
</dbReference>
<name>G0S0R4_CHATD</name>
<evidence type="ECO:0000256" key="1">
    <source>
        <dbReference type="SAM" id="MobiDB-lite"/>
    </source>
</evidence>
<evidence type="ECO:0000313" key="5">
    <source>
        <dbReference type="Proteomes" id="UP000008066"/>
    </source>
</evidence>
<dbReference type="SUPFAM" id="SSF55797">
    <property type="entry name" value="PR-1-like"/>
    <property type="match status" value="1"/>
</dbReference>
<sequence length="328" mass="35351">MKYSAFLAACGAVLAASSPILQERRYVYTTTTVVEWVTVTVTEGDASEPTLFFHRPHNRPKPKTTKLPAPPASTSRVPLPPASSSSSVVIPVPEVPPTTQQLTPTPTPTPTPEPEPEPEPEPAPVIEEPVIEVPQDTSTLVPAPAPSTTKQVSQPTSAEYKETALYHHNVHRFNHSAAALEWDDTLASYAETLAKRCKFGHDVTIGGGGYGQNLAMWAASNNIRNVPPADSIAKAASDGWYNNELKLYPGYGVASPDMSRFSDWGHFSQLVWVETTKLGCATVYCEAGTISSMPSWNTVCNYYPPGNVAGQYAKNVKPPLGHAVVRAN</sequence>
<dbReference type="GeneID" id="18255134"/>
<dbReference type="Gene3D" id="3.40.33.10">
    <property type="entry name" value="CAP"/>
    <property type="match status" value="1"/>
</dbReference>
<feature type="chain" id="PRO_5012858883" evidence="2">
    <location>
        <begin position="16"/>
        <end position="328"/>
    </location>
</feature>
<dbReference type="CDD" id="cd05380">
    <property type="entry name" value="CAP_euk"/>
    <property type="match status" value="1"/>
</dbReference>
<feature type="signal peptide" evidence="2">
    <location>
        <begin position="1"/>
        <end position="15"/>
    </location>
</feature>
<dbReference type="Proteomes" id="UP000008066">
    <property type="component" value="Unassembled WGS sequence"/>
</dbReference>
<feature type="domain" description="SCP" evidence="3">
    <location>
        <begin position="159"/>
        <end position="310"/>
    </location>
</feature>
<dbReference type="InterPro" id="IPR002413">
    <property type="entry name" value="V5_allergen-like"/>
</dbReference>
<dbReference type="HOGENOM" id="CLU_035730_5_0_1"/>
<dbReference type="EMBL" id="GL988039">
    <property type="protein sequence ID" value="EGS22624.1"/>
    <property type="molecule type" value="Genomic_DNA"/>
</dbReference>
<dbReference type="FunFam" id="3.40.33.10:FF:000018">
    <property type="entry name" value="SCP-like extracellular protein, putative"/>
    <property type="match status" value="1"/>
</dbReference>
<dbReference type="InterPro" id="IPR001283">
    <property type="entry name" value="CRISP-related"/>
</dbReference>
<dbReference type="Pfam" id="PF00188">
    <property type="entry name" value="CAP"/>
    <property type="match status" value="1"/>
</dbReference>
<dbReference type="GO" id="GO:0005576">
    <property type="term" value="C:extracellular region"/>
    <property type="evidence" value="ECO:0007669"/>
    <property type="project" value="InterPro"/>
</dbReference>
<dbReference type="PROSITE" id="PS01009">
    <property type="entry name" value="CRISP_1"/>
    <property type="match status" value="1"/>
</dbReference>
<feature type="compositionally biased region" description="Low complexity" evidence="1">
    <location>
        <begin position="72"/>
        <end position="104"/>
    </location>
</feature>
<dbReference type="InterPro" id="IPR018244">
    <property type="entry name" value="Allrgn_V5/Tpx1_CS"/>
</dbReference>
<feature type="compositionally biased region" description="Basic residues" evidence="1">
    <location>
        <begin position="54"/>
        <end position="64"/>
    </location>
</feature>
<dbReference type="STRING" id="759272.G0S0R4"/>
<feature type="region of interest" description="Disordered" evidence="1">
    <location>
        <begin position="49"/>
        <end position="123"/>
    </location>
</feature>
<keyword evidence="2" id="KW-0732">Signal</keyword>
<evidence type="ECO:0000256" key="2">
    <source>
        <dbReference type="SAM" id="SignalP"/>
    </source>
</evidence>
<dbReference type="OMA" id="NHNVHRS"/>
<dbReference type="InterPro" id="IPR014044">
    <property type="entry name" value="CAP_dom"/>
</dbReference>
<dbReference type="PRINTS" id="PR00838">
    <property type="entry name" value="V5ALLERGEN"/>
</dbReference>
<dbReference type="SMART" id="SM00198">
    <property type="entry name" value="SCP"/>
    <property type="match status" value="1"/>
</dbReference>
<protein>
    <submittedName>
        <fullName evidence="4">SCP / tpx-1 / ag5 / PR-1 / sc7 family of extracellular domain-containing protein</fullName>
    </submittedName>
</protein>
<dbReference type="AlphaFoldDB" id="G0S0R4"/>
<dbReference type="OrthoDB" id="337038at2759"/>
<dbReference type="InterPro" id="IPR035940">
    <property type="entry name" value="CAP_sf"/>
</dbReference>
<gene>
    <name evidence="4" type="ORF">CTHT_0010960</name>
</gene>
<organism evidence="5">
    <name type="scientific">Chaetomium thermophilum (strain DSM 1495 / CBS 144.50 / IMI 039719)</name>
    <name type="common">Thermochaetoides thermophila</name>
    <dbReference type="NCBI Taxonomy" id="759272"/>
    <lineage>
        <taxon>Eukaryota</taxon>
        <taxon>Fungi</taxon>
        <taxon>Dikarya</taxon>
        <taxon>Ascomycota</taxon>
        <taxon>Pezizomycotina</taxon>
        <taxon>Sordariomycetes</taxon>
        <taxon>Sordariomycetidae</taxon>
        <taxon>Sordariales</taxon>
        <taxon>Chaetomiaceae</taxon>
        <taxon>Thermochaetoides</taxon>
    </lineage>
</organism>
<keyword evidence="5" id="KW-1185">Reference proteome</keyword>
<dbReference type="PRINTS" id="PR00837">
    <property type="entry name" value="V5TPXLIKE"/>
</dbReference>
<dbReference type="RefSeq" id="XP_006691616.1">
    <property type="nucleotide sequence ID" value="XM_006691553.1"/>
</dbReference>